<dbReference type="CDD" id="cd05804">
    <property type="entry name" value="StaR_like"/>
    <property type="match status" value="1"/>
</dbReference>
<proteinExistence type="inferred from homology"/>
<keyword evidence="3" id="KW-0677">Repeat</keyword>
<evidence type="ECO:0000256" key="2">
    <source>
        <dbReference type="ARBA" id="ARBA00019992"/>
    </source>
</evidence>
<comment type="similarity">
    <text evidence="1">Belongs to the TTC38 family.</text>
</comment>
<dbReference type="InterPro" id="IPR033891">
    <property type="entry name" value="TTC38"/>
</dbReference>
<dbReference type="EMBL" id="JANQDX010000012">
    <property type="protein sequence ID" value="KAL0914577.1"/>
    <property type="molecule type" value="Genomic_DNA"/>
</dbReference>
<feature type="compositionally biased region" description="Basic and acidic residues" evidence="5">
    <location>
        <begin position="42"/>
        <end position="51"/>
    </location>
</feature>
<reference evidence="6 7" key="1">
    <citation type="journal article" date="2024" name="Plant Biotechnol. J.">
        <title>Dendrobium thyrsiflorum genome and its molecular insights into genes involved in important horticultural traits.</title>
        <authorList>
            <person name="Chen B."/>
            <person name="Wang J.Y."/>
            <person name="Zheng P.J."/>
            <person name="Li K.L."/>
            <person name="Liang Y.M."/>
            <person name="Chen X.F."/>
            <person name="Zhang C."/>
            <person name="Zhao X."/>
            <person name="He X."/>
            <person name="Zhang G.Q."/>
            <person name="Liu Z.J."/>
            <person name="Xu Q."/>
        </authorList>
    </citation>
    <scope>NUCLEOTIDE SEQUENCE [LARGE SCALE GENOMIC DNA]</scope>
    <source>
        <strain evidence="6">GZMU011</strain>
    </source>
</reference>
<keyword evidence="7" id="KW-1185">Reference proteome</keyword>
<dbReference type="Proteomes" id="UP001552299">
    <property type="component" value="Unassembled WGS sequence"/>
</dbReference>
<evidence type="ECO:0000313" key="7">
    <source>
        <dbReference type="Proteomes" id="UP001552299"/>
    </source>
</evidence>
<dbReference type="SUPFAM" id="SSF48452">
    <property type="entry name" value="TPR-like"/>
    <property type="match status" value="1"/>
</dbReference>
<protein>
    <recommendedName>
        <fullName evidence="2">Tetratricopeptide repeat protein 38</fullName>
    </recommendedName>
</protein>
<evidence type="ECO:0000256" key="1">
    <source>
        <dbReference type="ARBA" id="ARBA00005857"/>
    </source>
</evidence>
<keyword evidence="4" id="KW-0802">TPR repeat</keyword>
<dbReference type="PANTHER" id="PTHR16263">
    <property type="entry name" value="TETRATRICOPEPTIDE REPEAT PROTEIN 38"/>
    <property type="match status" value="1"/>
</dbReference>
<accession>A0ABD0UVX0</accession>
<evidence type="ECO:0000256" key="5">
    <source>
        <dbReference type="SAM" id="MobiDB-lite"/>
    </source>
</evidence>
<dbReference type="PANTHER" id="PTHR16263:SF4">
    <property type="entry name" value="TETRATRICOPEPTIDE REPEAT PROTEIN 38"/>
    <property type="match status" value="1"/>
</dbReference>
<organism evidence="6 7">
    <name type="scientific">Dendrobium thyrsiflorum</name>
    <name type="common">Pinecone-like raceme dendrobium</name>
    <name type="synonym">Orchid</name>
    <dbReference type="NCBI Taxonomy" id="117978"/>
    <lineage>
        <taxon>Eukaryota</taxon>
        <taxon>Viridiplantae</taxon>
        <taxon>Streptophyta</taxon>
        <taxon>Embryophyta</taxon>
        <taxon>Tracheophyta</taxon>
        <taxon>Spermatophyta</taxon>
        <taxon>Magnoliopsida</taxon>
        <taxon>Liliopsida</taxon>
        <taxon>Asparagales</taxon>
        <taxon>Orchidaceae</taxon>
        <taxon>Epidendroideae</taxon>
        <taxon>Malaxideae</taxon>
        <taxon>Dendrobiinae</taxon>
        <taxon>Dendrobium</taxon>
    </lineage>
</organism>
<evidence type="ECO:0000313" key="6">
    <source>
        <dbReference type="EMBL" id="KAL0914577.1"/>
    </source>
</evidence>
<sequence>MRCDKSLTIERDPVSLSPTGTPSRRFSGTNLSPALNRKSQRRSSEMDDAKTTATRVDRWGYQLRTSSDACVVAIDAYYNQVLSYGRNRAIILDAPANDPACVLGNALAAHFLCSKDLPKASSLLVSAAAALKNATSYEKAVYEAIILLVGDGRDEEEALSRHFELVKEYPKDLVSLKRAQILCFYMGQPHHSLSLVEKALPHNQGQSFIYGMLAFPLLELGRMAEAKSAARRGWEINRFDSWSQHCYECHFNEAVEFMESCSSTWRSCSSFMYTHNWWHVAVCYLEGNAPLCKVLKVYDEQIWKELQRNYSDRAEVFVNALGLLLQLDVRGQMDVLKDRLLLAAETLKDKSLWHVEWLLDILALWTLARAKESLKAEELLNSIKSRNSFLKKQNVMQRATQLAEATYEYGRGNHHKVIDILGPDFDAIDYKMIGASDEQLDVFNEIWYNVLLNTGHASKAIDLIEKQLQKRVGCPYLWRLLEKAYGIAGKGDSAMAAEKAKALEISYFN</sequence>
<dbReference type="InterPro" id="IPR011990">
    <property type="entry name" value="TPR-like_helical_dom_sf"/>
</dbReference>
<evidence type="ECO:0000256" key="3">
    <source>
        <dbReference type="ARBA" id="ARBA00022737"/>
    </source>
</evidence>
<evidence type="ECO:0000256" key="4">
    <source>
        <dbReference type="ARBA" id="ARBA00022803"/>
    </source>
</evidence>
<gene>
    <name evidence="6" type="ORF">M5K25_014937</name>
</gene>
<feature type="compositionally biased region" description="Polar residues" evidence="5">
    <location>
        <begin position="16"/>
        <end position="33"/>
    </location>
</feature>
<comment type="caution">
    <text evidence="6">The sequence shown here is derived from an EMBL/GenBank/DDBJ whole genome shotgun (WGS) entry which is preliminary data.</text>
</comment>
<dbReference type="Gene3D" id="1.25.40.10">
    <property type="entry name" value="Tetratricopeptide repeat domain"/>
    <property type="match status" value="1"/>
</dbReference>
<feature type="region of interest" description="Disordered" evidence="5">
    <location>
        <begin position="12"/>
        <end position="51"/>
    </location>
</feature>
<dbReference type="AlphaFoldDB" id="A0ABD0UVX0"/>
<name>A0ABD0UVX0_DENTH</name>